<evidence type="ECO:0000313" key="1">
    <source>
        <dbReference type="EMBL" id="KAF0708047.1"/>
    </source>
</evidence>
<accession>A0A6G0VSW9</accession>
<keyword evidence="2" id="KW-1185">Reference proteome</keyword>
<comment type="caution">
    <text evidence="1">The sequence shown here is derived from an EMBL/GenBank/DDBJ whole genome shotgun (WGS) entry which is preliminary data.</text>
</comment>
<gene>
    <name evidence="1" type="ORF">FWK35_00033366</name>
</gene>
<protein>
    <submittedName>
        <fullName evidence="1">General transcription factor II-I repeat domain-containing protein 2-like</fullName>
    </submittedName>
</protein>
<sequence>ISSVFDPLGLISPIIIKLKIIMQRLWQVNTSWDAALLSDIEKDWIDSRRKMIDLNILAINMSIVGDGEIADIQLEGFSDSSATAYGAFLYLRLVNINGKCTTNLICSKSRIAPLKTVSIPRLELLVAVLLARLASKYAPCLRLPIKRTFYWSDLMVVLAWIASQSSKWKTFVANRVGEIHDRTSIHEWNHNGPEWLLSDPSNWPKNNKNIISCEKVIAESKTTSYANVTTTNDSDESYFNLYSSLTKLIRVTAYCRRFVRNALSKCSNRSYGPILANEYDAANLCIIKQVQTIYFYKEISDLRDSNLVHCKSSLRHLNPFIDENNLIRVGGRLKNASTLDTFQRHPIVLPAKTMLASVRERYWPLNGRNIARTIAHQCVKCFRYRSIVVQPIKGDLPKVRVEPSRAGSSTRGPPCHNMRPAITFEIKHSSGLKKYHKDSEASIKAIIYYSYIIAQKIAAKSKPFTDGVTVARRIEELGTDIESTLKERISKFIFYSLALDESTDLSDTAQLAIFVRGIDSNFNITEELAALFPMKGTTKSCNIFNALISTLNLFDIKLNNLSGVLKDGAPSMVGKNEGHVALIKKEMSTCGALQLMQYHCIIHRENLCAKSVGFQTIMKDVVKIVNFIRSRALNHREFKNFPSEIDAEQGDKHIEAISDLKHQFKFSDFKANETYFNLFSIPFSLPVEDVPEIMQMDIIDLQNNKVLKEKYNNVELSIFYSKYINTETYPNLRNN</sequence>
<evidence type="ECO:0000313" key="2">
    <source>
        <dbReference type="Proteomes" id="UP000478052"/>
    </source>
</evidence>
<dbReference type="InterPro" id="IPR008042">
    <property type="entry name" value="Retrotrans_Pao"/>
</dbReference>
<name>A0A6G0VSW9_APHCR</name>
<reference evidence="1 2" key="1">
    <citation type="submission" date="2019-08" db="EMBL/GenBank/DDBJ databases">
        <title>Whole genome of Aphis craccivora.</title>
        <authorList>
            <person name="Voronova N.V."/>
            <person name="Shulinski R.S."/>
            <person name="Bandarenka Y.V."/>
            <person name="Zhorov D.G."/>
            <person name="Warner D."/>
        </authorList>
    </citation>
    <scope>NUCLEOTIDE SEQUENCE [LARGE SCALE GENOMIC DNA]</scope>
    <source>
        <strain evidence="1">180601</strain>
        <tissue evidence="1">Whole Body</tissue>
    </source>
</reference>
<dbReference type="PANTHER" id="PTHR45913:SF21">
    <property type="entry name" value="DUF4371 DOMAIN-CONTAINING PROTEIN"/>
    <property type="match status" value="1"/>
</dbReference>
<dbReference type="PANTHER" id="PTHR45913">
    <property type="entry name" value="EPM2A-INTERACTING PROTEIN 1"/>
    <property type="match status" value="1"/>
</dbReference>
<dbReference type="AlphaFoldDB" id="A0A6G0VSW9"/>
<dbReference type="Pfam" id="PF05380">
    <property type="entry name" value="Peptidase_A17"/>
    <property type="match status" value="1"/>
</dbReference>
<dbReference type="Proteomes" id="UP000478052">
    <property type="component" value="Unassembled WGS sequence"/>
</dbReference>
<dbReference type="OrthoDB" id="6611858at2759"/>
<feature type="non-terminal residue" evidence="1">
    <location>
        <position position="735"/>
    </location>
</feature>
<proteinExistence type="predicted"/>
<feature type="non-terminal residue" evidence="1">
    <location>
        <position position="1"/>
    </location>
</feature>
<organism evidence="1 2">
    <name type="scientific">Aphis craccivora</name>
    <name type="common">Cowpea aphid</name>
    <dbReference type="NCBI Taxonomy" id="307492"/>
    <lineage>
        <taxon>Eukaryota</taxon>
        <taxon>Metazoa</taxon>
        <taxon>Ecdysozoa</taxon>
        <taxon>Arthropoda</taxon>
        <taxon>Hexapoda</taxon>
        <taxon>Insecta</taxon>
        <taxon>Pterygota</taxon>
        <taxon>Neoptera</taxon>
        <taxon>Paraneoptera</taxon>
        <taxon>Hemiptera</taxon>
        <taxon>Sternorrhyncha</taxon>
        <taxon>Aphidomorpha</taxon>
        <taxon>Aphidoidea</taxon>
        <taxon>Aphididae</taxon>
        <taxon>Aphidini</taxon>
        <taxon>Aphis</taxon>
        <taxon>Aphis</taxon>
    </lineage>
</organism>
<dbReference type="EMBL" id="VUJU01012300">
    <property type="protein sequence ID" value="KAF0708047.1"/>
    <property type="molecule type" value="Genomic_DNA"/>
</dbReference>